<dbReference type="CDD" id="cd00010">
    <property type="entry name" value="AAI_LTSS"/>
    <property type="match status" value="1"/>
</dbReference>
<dbReference type="SUPFAM" id="SSF47699">
    <property type="entry name" value="Bifunctional inhibitor/lipid-transfer protein/seed storage 2S albumin"/>
    <property type="match status" value="1"/>
</dbReference>
<protein>
    <submittedName>
        <fullName evidence="7">Lipid transfer-like protein VAS</fullName>
    </submittedName>
</protein>
<name>A0A3L6S0R0_PANMI</name>
<dbReference type="InterPro" id="IPR016140">
    <property type="entry name" value="Bifunc_inhib/LTP/seed_store"/>
</dbReference>
<reference evidence="8" key="1">
    <citation type="journal article" date="2019" name="Nat. Commun.">
        <title>The genome of broomcorn millet.</title>
        <authorList>
            <person name="Zou C."/>
            <person name="Miki D."/>
            <person name="Li D."/>
            <person name="Tang Q."/>
            <person name="Xiao L."/>
            <person name="Rajput S."/>
            <person name="Deng P."/>
            <person name="Jia W."/>
            <person name="Huang R."/>
            <person name="Zhang M."/>
            <person name="Sun Y."/>
            <person name="Hu J."/>
            <person name="Fu X."/>
            <person name="Schnable P.S."/>
            <person name="Li F."/>
            <person name="Zhang H."/>
            <person name="Feng B."/>
            <person name="Zhu X."/>
            <person name="Liu R."/>
            <person name="Schnable J.C."/>
            <person name="Zhu J.-K."/>
            <person name="Zhang H."/>
        </authorList>
    </citation>
    <scope>NUCLEOTIDE SEQUENCE [LARGE SCALE GENOMIC DNA]</scope>
</reference>
<proteinExistence type="inferred from homology"/>
<organism evidence="7 8">
    <name type="scientific">Panicum miliaceum</name>
    <name type="common">Proso millet</name>
    <name type="synonym">Broomcorn millet</name>
    <dbReference type="NCBI Taxonomy" id="4540"/>
    <lineage>
        <taxon>Eukaryota</taxon>
        <taxon>Viridiplantae</taxon>
        <taxon>Streptophyta</taxon>
        <taxon>Embryophyta</taxon>
        <taxon>Tracheophyta</taxon>
        <taxon>Spermatophyta</taxon>
        <taxon>Magnoliopsida</taxon>
        <taxon>Liliopsida</taxon>
        <taxon>Poales</taxon>
        <taxon>Poaceae</taxon>
        <taxon>PACMAD clade</taxon>
        <taxon>Panicoideae</taxon>
        <taxon>Panicodae</taxon>
        <taxon>Paniceae</taxon>
        <taxon>Panicinae</taxon>
        <taxon>Panicum</taxon>
        <taxon>Panicum sect. Panicum</taxon>
    </lineage>
</organism>
<keyword evidence="2 5" id="KW-0732">Signal</keyword>
<dbReference type="Gene3D" id="1.10.110.10">
    <property type="entry name" value="Plant lipid-transfer and hydrophobic proteins"/>
    <property type="match status" value="1"/>
</dbReference>
<feature type="signal peptide" evidence="5">
    <location>
        <begin position="1"/>
        <end position="26"/>
    </location>
</feature>
<evidence type="ECO:0000259" key="6">
    <source>
        <dbReference type="Pfam" id="PF14368"/>
    </source>
</evidence>
<keyword evidence="8" id="KW-1185">Reference proteome</keyword>
<comment type="similarity">
    <text evidence="1">Belongs to the plant LTP family.</text>
</comment>
<evidence type="ECO:0000256" key="5">
    <source>
        <dbReference type="SAM" id="SignalP"/>
    </source>
</evidence>
<evidence type="ECO:0000256" key="4">
    <source>
        <dbReference type="ARBA" id="ARBA00023180"/>
    </source>
</evidence>
<keyword evidence="3" id="KW-1015">Disulfide bond</keyword>
<evidence type="ECO:0000256" key="1">
    <source>
        <dbReference type="ARBA" id="ARBA00009748"/>
    </source>
</evidence>
<dbReference type="OrthoDB" id="690947at2759"/>
<dbReference type="InterPro" id="IPR043325">
    <property type="entry name" value="LTSS"/>
</dbReference>
<evidence type="ECO:0000313" key="7">
    <source>
        <dbReference type="EMBL" id="RLN12485.1"/>
    </source>
</evidence>
<dbReference type="InterPro" id="IPR036312">
    <property type="entry name" value="Bifun_inhib/LTP/seed_sf"/>
</dbReference>
<dbReference type="Proteomes" id="UP000275267">
    <property type="component" value="Unassembled WGS sequence"/>
</dbReference>
<feature type="domain" description="Bifunctional inhibitor/plant lipid transfer protein/seed storage helical" evidence="6">
    <location>
        <begin position="17"/>
        <end position="106"/>
    </location>
</feature>
<evidence type="ECO:0000256" key="2">
    <source>
        <dbReference type="ARBA" id="ARBA00022729"/>
    </source>
</evidence>
<dbReference type="EMBL" id="PQIB02000006">
    <property type="protein sequence ID" value="RLN12485.1"/>
    <property type="molecule type" value="Genomic_DNA"/>
</dbReference>
<dbReference type="STRING" id="4540.A0A3L6S0R0"/>
<gene>
    <name evidence="7" type="ORF">C2845_PM09G22090</name>
</gene>
<evidence type="ECO:0000313" key="8">
    <source>
        <dbReference type="Proteomes" id="UP000275267"/>
    </source>
</evidence>
<sequence>MAMRMAVAAAMAVVAVLCVLAPPAAAQTSRTPDCAAKLAPCAPYINTTGPPPDTCCGPIKDAVDNDLRCLCGLYAAPEIFKAFNINVTQALGVSKRCGLSDTTEACKSNSPFIFRRRISVILLTFRRSDYPASNLQRSVRTIIKESIFSNQFVMFSDRFALVGMR</sequence>
<dbReference type="AlphaFoldDB" id="A0A3L6S0R0"/>
<keyword evidence="4" id="KW-0325">Glycoprotein</keyword>
<feature type="chain" id="PRO_5018027254" evidence="5">
    <location>
        <begin position="27"/>
        <end position="165"/>
    </location>
</feature>
<evidence type="ECO:0000256" key="3">
    <source>
        <dbReference type="ARBA" id="ARBA00023157"/>
    </source>
</evidence>
<dbReference type="Pfam" id="PF14368">
    <property type="entry name" value="LTP_2"/>
    <property type="match status" value="1"/>
</dbReference>
<comment type="caution">
    <text evidence="7">The sequence shown here is derived from an EMBL/GenBank/DDBJ whole genome shotgun (WGS) entry which is preliminary data.</text>
</comment>
<accession>A0A3L6S0R0</accession>
<dbReference type="PANTHER" id="PTHR33044">
    <property type="entry name" value="BIFUNCTIONAL INHIBITOR/LIPID-TRANSFER PROTEIN/SEED STORAGE 2S ALBUMIN SUPERFAMILY PROTEIN-RELATED"/>
    <property type="match status" value="1"/>
</dbReference>